<accession>A0ABP3GNT7</accession>
<gene>
    <name evidence="2" type="ORF">GCM10008967_42740</name>
</gene>
<dbReference type="InterPro" id="IPR052159">
    <property type="entry name" value="Competence_DNA_uptake"/>
</dbReference>
<dbReference type="SUPFAM" id="SSF56281">
    <property type="entry name" value="Metallo-hydrolase/oxidoreductase"/>
    <property type="match status" value="1"/>
</dbReference>
<dbReference type="EMBL" id="BAAADJ010000064">
    <property type="protein sequence ID" value="GAA0347865.1"/>
    <property type="molecule type" value="Genomic_DNA"/>
</dbReference>
<feature type="chain" id="PRO_5046890041" description="Hydrolase" evidence="1">
    <location>
        <begin position="21"/>
        <end position="281"/>
    </location>
</feature>
<reference evidence="3" key="1">
    <citation type="journal article" date="2019" name="Int. J. Syst. Evol. Microbiol.">
        <title>The Global Catalogue of Microorganisms (GCM) 10K type strain sequencing project: providing services to taxonomists for standard genome sequencing and annotation.</title>
        <authorList>
            <consortium name="The Broad Institute Genomics Platform"/>
            <consortium name="The Broad Institute Genome Sequencing Center for Infectious Disease"/>
            <person name="Wu L."/>
            <person name="Ma J."/>
        </authorList>
    </citation>
    <scope>NUCLEOTIDE SEQUENCE [LARGE SCALE GENOMIC DNA]</scope>
    <source>
        <strain evidence="3">JCM 9731</strain>
    </source>
</reference>
<feature type="signal peptide" evidence="1">
    <location>
        <begin position="1"/>
        <end position="20"/>
    </location>
</feature>
<dbReference type="PANTHER" id="PTHR30619:SF1">
    <property type="entry name" value="RECOMBINATION PROTEIN 2"/>
    <property type="match status" value="1"/>
</dbReference>
<organism evidence="2 3">
    <name type="scientific">Bacillus carboniphilus</name>
    <dbReference type="NCBI Taxonomy" id="86663"/>
    <lineage>
        <taxon>Bacteria</taxon>
        <taxon>Bacillati</taxon>
        <taxon>Bacillota</taxon>
        <taxon>Bacilli</taxon>
        <taxon>Bacillales</taxon>
        <taxon>Bacillaceae</taxon>
        <taxon>Bacillus</taxon>
    </lineage>
</organism>
<dbReference type="PANTHER" id="PTHR30619">
    <property type="entry name" value="DNA INTERNALIZATION/COMPETENCE PROTEIN COMEC/REC2"/>
    <property type="match status" value="1"/>
</dbReference>
<name>A0ABP3GNT7_9BACI</name>
<evidence type="ECO:0000313" key="2">
    <source>
        <dbReference type="EMBL" id="GAA0347865.1"/>
    </source>
</evidence>
<evidence type="ECO:0000256" key="1">
    <source>
        <dbReference type="SAM" id="SignalP"/>
    </source>
</evidence>
<dbReference type="Proteomes" id="UP001500782">
    <property type="component" value="Unassembled WGS sequence"/>
</dbReference>
<dbReference type="InterPro" id="IPR036866">
    <property type="entry name" value="RibonucZ/Hydroxyglut_hydro"/>
</dbReference>
<protein>
    <recommendedName>
        <fullName evidence="4">Hydrolase</fullName>
    </recommendedName>
</protein>
<keyword evidence="3" id="KW-1185">Reference proteome</keyword>
<sequence length="281" mass="31934">MLFFQKCASLFFLTSLVLNSAVITSNVESIDVNLRDQEIAFTFFSLSNGEATLLQHPNGENILINTGSNSSEKELDHWLKLYGVKNISTILVTKDDPGFVGNLQHVINQYKARQVIVSNRLYEQLKGNPSFPKDVAIQWWDEGTKLELNPEVDLEVLYNGMGPNEGMDFVITFISHKFLFMSSFGSNSEENLLKKDLKDVNIVKMADYGGPQSMTKRLAKHLDPQVAILFNLDTITPSEYIFELLEEMWIDVYLTKEHGTITIKCTDETYEIIHIDPKGKQ</sequence>
<comment type="caution">
    <text evidence="2">The sequence shown here is derived from an EMBL/GenBank/DDBJ whole genome shotgun (WGS) entry which is preliminary data.</text>
</comment>
<dbReference type="Gene3D" id="3.60.15.10">
    <property type="entry name" value="Ribonuclease Z/Hydroxyacylglutathione hydrolase-like"/>
    <property type="match status" value="1"/>
</dbReference>
<proteinExistence type="predicted"/>
<dbReference type="RefSeq" id="WP_343804010.1">
    <property type="nucleotide sequence ID" value="NZ_BAAADJ010000064.1"/>
</dbReference>
<keyword evidence="1" id="KW-0732">Signal</keyword>
<evidence type="ECO:0000313" key="3">
    <source>
        <dbReference type="Proteomes" id="UP001500782"/>
    </source>
</evidence>
<evidence type="ECO:0008006" key="4">
    <source>
        <dbReference type="Google" id="ProtNLM"/>
    </source>
</evidence>